<feature type="compositionally biased region" description="Basic and acidic residues" evidence="3">
    <location>
        <begin position="268"/>
        <end position="279"/>
    </location>
</feature>
<accession>A0A7J6FAT8</accession>
<dbReference type="SUPFAM" id="SSF103657">
    <property type="entry name" value="BAR/IMD domain-like"/>
    <property type="match status" value="1"/>
</dbReference>
<evidence type="ECO:0000256" key="1">
    <source>
        <dbReference type="ARBA" id="ARBA00004229"/>
    </source>
</evidence>
<feature type="region of interest" description="Disordered" evidence="3">
    <location>
        <begin position="608"/>
        <end position="633"/>
    </location>
</feature>
<feature type="region of interest" description="Disordered" evidence="3">
    <location>
        <begin position="249"/>
        <end position="311"/>
    </location>
</feature>
<dbReference type="PANTHER" id="PTHR34119:SF19">
    <property type="entry name" value="HYDROXYPROLINE-RICH GLYCOPROTEIN FAMILY PROTEIN"/>
    <property type="match status" value="1"/>
</dbReference>
<dbReference type="EMBL" id="JAATIQ010000245">
    <property type="protein sequence ID" value="KAF4367708.1"/>
    <property type="molecule type" value="Genomic_DNA"/>
</dbReference>
<proteinExistence type="inferred from homology"/>
<sequence>MKSPLDKLRKFALYKNDSSKDKRNLQSSAQLDELAQAAKDMQEMRECYDSLLSAAAATANSAYVALAEFSESLREMGTCLLEKTALHDDEDSGRVLLMLGKSQFELQKLVDSYRSHIFLTITNPSESLLNELRTVEEMKRQCDEKRSVYQYMVDQQKEKGKPKGSKTESFSSQHLRAAHEAYDEEATLCVFRLKSLKQGQSRSLLTQAARHHAAQLNFFRKGLKSLEAIEPHLRVVTEQQHIEYQFSGLEDNDGEDAEDDGENENDSNEYRELSFDYRPNRQGLDVSTSRNSMEVDDDGNLSPQPSKVENTEMILDRNQGDFKVSSREPRVSSYSAPVFAEKKFDPAEKARQMQLLSARKSHTYVLPTPTDAMSFVSSRNSSSAILTKPTGRTHNLWHSSPLDEKKLEKDIGDVTFSATNTSKAPLVLKESGARSSTQLPPPLAEGLALSQLDTVNTSDSKKIKRHAFSGPLTSKPSSTKPVASASAPIVSAEIPQLASGVASRLQMPQSSSSPKVSPSASPPLASSPRISELHELPRPPGSFAAKASRSPGLVGHSAPLGLRNQELGATNRLNIASPLPTPPLFVPRSYSIPSRGQREMALHVSKHFESPRGSTKAEDVASPPLTPISLSNINPVPTVSEVSSQSSPIQGEHFQSILPIFPNQNQYQLSMEMMTTTTPTLHCSNLQLHSLLTPIQVVTSSPLKFQLQHSISIPNFRTPLFQFRRPLPPLCSVADGSSTSSPRVAVLDSSLELKKKAMDISPELKGTSIFLVGMNSPMKTSLGKLLAKSLRYYYFDSDSLVEEAAGGESAVKSFRETDEQGFRASETEVLKQLSSMGRLVVCAGNGAVQSSTNLALLRHGITIWIDVPLDMMASGDMEDQSVSDSEVFTQLATLYEEMREGYATADTTISLQKVASKLGYDDVNAVTTEDMTLEVLKEIERLTRVKKMMEEAARPF</sequence>
<dbReference type="InterPro" id="IPR031322">
    <property type="entry name" value="Shikimate/glucono_kinase"/>
</dbReference>
<comment type="caution">
    <text evidence="4">The sequence shown here is derived from an EMBL/GenBank/DDBJ whole genome shotgun (WGS) entry which is preliminary data.</text>
</comment>
<protein>
    <submittedName>
        <fullName evidence="4">Uncharacterized protein</fullName>
    </submittedName>
</protein>
<dbReference type="AlphaFoldDB" id="A0A7J6FAT8"/>
<comment type="similarity">
    <text evidence="2">Belongs to the shikimate kinase family.</text>
</comment>
<feature type="compositionally biased region" description="Low complexity" evidence="3">
    <location>
        <begin position="508"/>
        <end position="530"/>
    </location>
</feature>
<feature type="compositionally biased region" description="Basic and acidic residues" evidence="3">
    <location>
        <begin position="608"/>
        <end position="619"/>
    </location>
</feature>
<dbReference type="CDD" id="cd07307">
    <property type="entry name" value="BAR"/>
    <property type="match status" value="1"/>
</dbReference>
<dbReference type="PANTHER" id="PTHR34119">
    <property type="entry name" value="HYDROXYPROLINE-RICH GLYCOPROTEIN-LIKE"/>
    <property type="match status" value="1"/>
</dbReference>
<dbReference type="Gene3D" id="1.20.1270.60">
    <property type="entry name" value="Arfaptin homology (AH) domain/BAR domain"/>
    <property type="match status" value="1"/>
</dbReference>
<dbReference type="HAMAP" id="MF_00109">
    <property type="entry name" value="Shikimate_kinase"/>
    <property type="match status" value="1"/>
</dbReference>
<feature type="region of interest" description="Disordered" evidence="3">
    <location>
        <begin position="501"/>
        <end position="559"/>
    </location>
</feature>
<dbReference type="Pfam" id="PF01202">
    <property type="entry name" value="SKI"/>
    <property type="match status" value="1"/>
</dbReference>
<feature type="compositionally biased region" description="Acidic residues" evidence="3">
    <location>
        <begin position="250"/>
        <end position="267"/>
    </location>
</feature>
<name>A0A7J6FAT8_CANSA</name>
<organism evidence="4 5">
    <name type="scientific">Cannabis sativa</name>
    <name type="common">Hemp</name>
    <name type="synonym">Marijuana</name>
    <dbReference type="NCBI Taxonomy" id="3483"/>
    <lineage>
        <taxon>Eukaryota</taxon>
        <taxon>Viridiplantae</taxon>
        <taxon>Streptophyta</taxon>
        <taxon>Embryophyta</taxon>
        <taxon>Tracheophyta</taxon>
        <taxon>Spermatophyta</taxon>
        <taxon>Magnoliopsida</taxon>
        <taxon>eudicotyledons</taxon>
        <taxon>Gunneridae</taxon>
        <taxon>Pentapetalae</taxon>
        <taxon>rosids</taxon>
        <taxon>fabids</taxon>
        <taxon>Rosales</taxon>
        <taxon>Cannabaceae</taxon>
        <taxon>Cannabis</taxon>
    </lineage>
</organism>
<dbReference type="InterPro" id="IPR027417">
    <property type="entry name" value="P-loop_NTPase"/>
</dbReference>
<dbReference type="FunFam" id="3.40.50.300:FF:001033">
    <property type="entry name" value="Shikimate kinase 2, chloroplastic"/>
    <property type="match status" value="1"/>
</dbReference>
<keyword evidence="5" id="KW-1185">Reference proteome</keyword>
<dbReference type="Gene3D" id="3.40.50.300">
    <property type="entry name" value="P-loop containing nucleotide triphosphate hydrolases"/>
    <property type="match status" value="1"/>
</dbReference>
<dbReference type="SUPFAM" id="SSF52540">
    <property type="entry name" value="P-loop containing nucleoside triphosphate hydrolases"/>
    <property type="match status" value="1"/>
</dbReference>
<evidence type="ECO:0000313" key="5">
    <source>
        <dbReference type="Proteomes" id="UP000583929"/>
    </source>
</evidence>
<evidence type="ECO:0000313" key="4">
    <source>
        <dbReference type="EMBL" id="KAF4367708.1"/>
    </source>
</evidence>
<reference evidence="4 5" key="1">
    <citation type="journal article" date="2020" name="bioRxiv">
        <title>Sequence and annotation of 42 cannabis genomes reveals extensive copy number variation in cannabinoid synthesis and pathogen resistance genes.</title>
        <authorList>
            <person name="Mckernan K.J."/>
            <person name="Helbert Y."/>
            <person name="Kane L.T."/>
            <person name="Ebling H."/>
            <person name="Zhang L."/>
            <person name="Liu B."/>
            <person name="Eaton Z."/>
            <person name="Mclaughlin S."/>
            <person name="Kingan S."/>
            <person name="Baybayan P."/>
            <person name="Concepcion G."/>
            <person name="Jordan M."/>
            <person name="Riva A."/>
            <person name="Barbazuk W."/>
            <person name="Harkins T."/>
        </authorList>
    </citation>
    <scope>NUCLEOTIDE SEQUENCE [LARGE SCALE GENOMIC DNA]</scope>
    <source>
        <strain evidence="5">cv. Jamaican Lion 4</strain>
        <tissue evidence="4">Leaf</tissue>
    </source>
</reference>
<dbReference type="InterPro" id="IPR037488">
    <property type="entry name" value="At2g33490-like"/>
</dbReference>
<evidence type="ECO:0000256" key="2">
    <source>
        <dbReference type="ARBA" id="ARBA00006997"/>
    </source>
</evidence>
<dbReference type="GO" id="GO:0009507">
    <property type="term" value="C:chloroplast"/>
    <property type="evidence" value="ECO:0007669"/>
    <property type="project" value="UniProtKB-SubCell"/>
</dbReference>
<gene>
    <name evidence="4" type="ORF">G4B88_001460</name>
</gene>
<dbReference type="Proteomes" id="UP000583929">
    <property type="component" value="Unassembled WGS sequence"/>
</dbReference>
<dbReference type="PRINTS" id="PR01100">
    <property type="entry name" value="SHIKIMTKNASE"/>
</dbReference>
<comment type="subcellular location">
    <subcellularLocation>
        <location evidence="1">Plastid</location>
        <location evidence="1">Chloroplast</location>
    </subcellularLocation>
</comment>
<dbReference type="InterPro" id="IPR000623">
    <property type="entry name" value="Shikimate_kinase/TSH1"/>
</dbReference>
<dbReference type="InterPro" id="IPR027267">
    <property type="entry name" value="AH/BAR_dom_sf"/>
</dbReference>
<evidence type="ECO:0000256" key="3">
    <source>
        <dbReference type="SAM" id="MobiDB-lite"/>
    </source>
</evidence>